<organism evidence="5 6">
    <name type="scientific">Paenibacillus shunpengii</name>
    <dbReference type="NCBI Taxonomy" id="2054424"/>
    <lineage>
        <taxon>Bacteria</taxon>
        <taxon>Bacillati</taxon>
        <taxon>Bacillota</taxon>
        <taxon>Bacilli</taxon>
        <taxon>Bacillales</taxon>
        <taxon>Paenibacillaceae</taxon>
        <taxon>Paenibacillus</taxon>
    </lineage>
</organism>
<dbReference type="EMBL" id="JBHUMJ010000011">
    <property type="protein sequence ID" value="MFD2703183.1"/>
    <property type="molecule type" value="Genomic_DNA"/>
</dbReference>
<name>A0ABW5SV56_9BACL</name>
<evidence type="ECO:0000256" key="3">
    <source>
        <dbReference type="SAM" id="SignalP"/>
    </source>
</evidence>
<keyword evidence="3" id="KW-0732">Signal</keyword>
<dbReference type="PROSITE" id="PS51272">
    <property type="entry name" value="SLH"/>
    <property type="match status" value="3"/>
</dbReference>
<dbReference type="PANTHER" id="PTHR43308">
    <property type="entry name" value="OUTER MEMBRANE PROTEIN ALPHA-RELATED"/>
    <property type="match status" value="1"/>
</dbReference>
<dbReference type="Proteomes" id="UP001597540">
    <property type="component" value="Unassembled WGS sequence"/>
</dbReference>
<dbReference type="InterPro" id="IPR051465">
    <property type="entry name" value="Cell_Envelope_Struct_Comp"/>
</dbReference>
<feature type="compositionally biased region" description="Gly residues" evidence="2">
    <location>
        <begin position="449"/>
        <end position="464"/>
    </location>
</feature>
<comment type="caution">
    <text evidence="5">The sequence shown here is derived from an EMBL/GenBank/DDBJ whole genome shotgun (WGS) entry which is preliminary data.</text>
</comment>
<feature type="domain" description="SLH" evidence="4">
    <location>
        <begin position="149"/>
        <end position="211"/>
    </location>
</feature>
<evidence type="ECO:0000256" key="2">
    <source>
        <dbReference type="SAM" id="MobiDB-lite"/>
    </source>
</evidence>
<feature type="chain" id="PRO_5046873697" evidence="3">
    <location>
        <begin position="28"/>
        <end position="1313"/>
    </location>
</feature>
<gene>
    <name evidence="5" type="ORF">ACFSVM_22380</name>
</gene>
<reference evidence="6" key="1">
    <citation type="journal article" date="2019" name="Int. J. Syst. Evol. Microbiol.">
        <title>The Global Catalogue of Microorganisms (GCM) 10K type strain sequencing project: providing services to taxonomists for standard genome sequencing and annotation.</title>
        <authorList>
            <consortium name="The Broad Institute Genomics Platform"/>
            <consortium name="The Broad Institute Genome Sequencing Center for Infectious Disease"/>
            <person name="Wu L."/>
            <person name="Ma J."/>
        </authorList>
    </citation>
    <scope>NUCLEOTIDE SEQUENCE [LARGE SCALE GENOMIC DNA]</scope>
    <source>
        <strain evidence="6">KCTC 33849</strain>
    </source>
</reference>
<feature type="region of interest" description="Disordered" evidence="2">
    <location>
        <begin position="440"/>
        <end position="472"/>
    </location>
</feature>
<dbReference type="RefSeq" id="WP_379264666.1">
    <property type="nucleotide sequence ID" value="NZ_JBHUMJ010000011.1"/>
</dbReference>
<feature type="coiled-coil region" evidence="1">
    <location>
        <begin position="526"/>
        <end position="654"/>
    </location>
</feature>
<proteinExistence type="predicted"/>
<evidence type="ECO:0000313" key="6">
    <source>
        <dbReference type="Proteomes" id="UP001597540"/>
    </source>
</evidence>
<evidence type="ECO:0000256" key="1">
    <source>
        <dbReference type="SAM" id="Coils"/>
    </source>
</evidence>
<evidence type="ECO:0000259" key="4">
    <source>
        <dbReference type="PROSITE" id="PS51272"/>
    </source>
</evidence>
<feature type="signal peptide" evidence="3">
    <location>
        <begin position="1"/>
        <end position="27"/>
    </location>
</feature>
<keyword evidence="1" id="KW-0175">Coiled coil</keyword>
<keyword evidence="6" id="KW-1185">Reference proteome</keyword>
<dbReference type="Pfam" id="PF00395">
    <property type="entry name" value="SLH"/>
    <property type="match status" value="3"/>
</dbReference>
<feature type="domain" description="SLH" evidence="4">
    <location>
        <begin position="26"/>
        <end position="84"/>
    </location>
</feature>
<dbReference type="InterPro" id="IPR001119">
    <property type="entry name" value="SLH_dom"/>
</dbReference>
<sequence length="1313" mass="143356">MSKKVRGTVTGLLSISMALSSLGTVGAAQLGKDLEGHWAESQLQTWINQGNLNGYADGTVKPNQSISRAEFVSLINRSFGYSAQAPISFEDLSVSNWAYTDIAKAVEAGYVQGYEDNTFRPGTTVTRQEAAVMIANLLNVKSSDYNTLNQFTDRNSIAGWSKAAVASVVEREVMKGYPNDTFAPLRSLTRAEAIVLIDNAIANEKELNTITYDEAGTYGSDEEKTVIEGNVIISVPDVTLVNTEIKGDLLFAEGIGAGDVTIQNVKVHGTTNVEGGGENSIHFVDSVLLNVVVNKKDGTVRIVAEGSTTASNVIVQSSVKLEEDNVSGNGFTDVELSDVLPAGSKVALNGTFDDVDLYAASISVEFGRGSIENFLVDPNARNNEITVSSNARIAQLVLDAITKLLGSGTISKATVNEGAERSSFQTKPIQIDGSQKDNVILPAIPPATSGGGTSSGGSSGGGSGNSNPPELSADQLAAKNVAVKIEALPEAVTLEDKQAVEDAKQAFSNLTDAQKALVPNLSKTKLEAAIEKIAQLELDNSAASNVESQINELPAVSEVELTNKLEIESARGNYNSLTEAQKELVDEEFVTKLTELEEIIIQLETEAEEVKRQINSLPSPEAIELTQKETVQTVREAYNALDEAQKELVGAESIEKLVAVENAIIALEEAQENKPTITSSLPTEVTASKEYEFEVSTTQGSVPDNTMVWVELELENPEQQGAIQMQYHEIRDGKYYPLPFNQEGLVKYGPASGFPLQDATSKFKVMFSEAGTYEYTVRIVSESGTIVEETYTVEVAEAEVKPTITSTLPTEVTASKEYEFEVSTTKGSVSDNTMVWVELELENPEQQDAIQMQYHEIRDGKYYPLAFNEGRVKYGPEGGFPFQDTSSKLKVSFSKSGTYEYTVRVMSSDRAIVEEKYTIVVVETEPTITSTLPIEVTASKEYEFEVSTTQGSVPDNTMVWVELELENPEQQDAIQMQYHEIQDGKYYPLAFNEGKVKYGPESGFPFQDTASKLKVSFSKSGTYEYTVRVMSSDRAIVEEKYTIVVVETDPTITSTLPIEVLASKEYDFEVSTTKGSEPNNTMVWVELKLENPEQQGAIQMQYHEIQDGTYYPLPFNEDGLVKYGPAGGFPLQDATSKFKVKFSKAGTYEYIVRIVSESGTIVEETYTVEVAEIKPIITSSLPIEVTASKEYDFEVSTTKGSVSDNTMVWVELELANLEQQGAIQMQYHETRDGNYYSLPFNEGKVKYGPEGGFPLQDATSKFKVSFSNSGTYEYIVRIVSGTGVLVQETYLVEVIENETESTETGEASDSQIL</sequence>
<accession>A0ABW5SV56</accession>
<feature type="domain" description="SLH" evidence="4">
    <location>
        <begin position="85"/>
        <end position="148"/>
    </location>
</feature>
<protein>
    <submittedName>
        <fullName evidence="5">S-layer homology domain-containing protein</fullName>
    </submittedName>
</protein>
<evidence type="ECO:0000313" key="5">
    <source>
        <dbReference type="EMBL" id="MFD2703183.1"/>
    </source>
</evidence>
<dbReference type="PANTHER" id="PTHR43308:SF5">
    <property type="entry name" value="S-LAYER PROTEIN _ PEPTIDOGLYCAN ENDO-BETA-N-ACETYLGLUCOSAMINIDASE"/>
    <property type="match status" value="1"/>
</dbReference>